<keyword evidence="5" id="KW-1185">Reference proteome</keyword>
<reference evidence="4 5" key="1">
    <citation type="submission" date="2019-05" db="EMBL/GenBank/DDBJ databases">
        <title>Hymenobacter edaphi sp. nov., isolated from abandoned arsenic-contaminated farmland soil.</title>
        <authorList>
            <person name="Nie L."/>
        </authorList>
    </citation>
    <scope>NUCLEOTIDE SEQUENCE [LARGE SCALE GENOMIC DNA]</scope>
    <source>
        <strain evidence="4 5">1-3-3-8</strain>
    </source>
</reference>
<feature type="repeat" description="ANK" evidence="3">
    <location>
        <begin position="569"/>
        <end position="601"/>
    </location>
</feature>
<keyword evidence="1" id="KW-0677">Repeat</keyword>
<feature type="repeat" description="ANK" evidence="3">
    <location>
        <begin position="633"/>
        <end position="667"/>
    </location>
</feature>
<accession>A0A5R8WVU6</accession>
<dbReference type="Gene3D" id="1.25.40.20">
    <property type="entry name" value="Ankyrin repeat-containing domain"/>
    <property type="match status" value="6"/>
</dbReference>
<proteinExistence type="predicted"/>
<dbReference type="PANTHER" id="PTHR24178">
    <property type="entry name" value="MOLTING PROTEIN MLT-4"/>
    <property type="match status" value="1"/>
</dbReference>
<dbReference type="PROSITE" id="PS50297">
    <property type="entry name" value="ANK_REP_REGION"/>
    <property type="match status" value="7"/>
</dbReference>
<feature type="repeat" description="ANK" evidence="3">
    <location>
        <begin position="97"/>
        <end position="122"/>
    </location>
</feature>
<feature type="repeat" description="ANK" evidence="3">
    <location>
        <begin position="298"/>
        <end position="330"/>
    </location>
</feature>
<feature type="repeat" description="ANK" evidence="3">
    <location>
        <begin position="265"/>
        <end position="297"/>
    </location>
</feature>
<evidence type="ECO:0000256" key="3">
    <source>
        <dbReference type="PROSITE-ProRule" id="PRU00023"/>
    </source>
</evidence>
<organism evidence="4 5">
    <name type="scientific">Hymenobacter jeollabukensis</name>
    <dbReference type="NCBI Taxonomy" id="2025313"/>
    <lineage>
        <taxon>Bacteria</taxon>
        <taxon>Pseudomonadati</taxon>
        <taxon>Bacteroidota</taxon>
        <taxon>Cytophagia</taxon>
        <taxon>Cytophagales</taxon>
        <taxon>Hymenobacteraceae</taxon>
        <taxon>Hymenobacter</taxon>
    </lineage>
</organism>
<dbReference type="InterPro" id="IPR002110">
    <property type="entry name" value="Ankyrin_rpt"/>
</dbReference>
<name>A0A5R8WVU6_9BACT</name>
<dbReference type="EMBL" id="VAJM01000002">
    <property type="protein sequence ID" value="TLM95536.1"/>
    <property type="molecule type" value="Genomic_DNA"/>
</dbReference>
<gene>
    <name evidence="4" type="ORF">FDY95_07050</name>
</gene>
<feature type="repeat" description="ANK" evidence="3">
    <location>
        <begin position="232"/>
        <end position="264"/>
    </location>
</feature>
<evidence type="ECO:0000256" key="2">
    <source>
        <dbReference type="ARBA" id="ARBA00023043"/>
    </source>
</evidence>
<dbReference type="SUPFAM" id="SSF48403">
    <property type="entry name" value="Ankyrin repeat"/>
    <property type="match status" value="2"/>
</dbReference>
<feature type="repeat" description="ANK" evidence="3">
    <location>
        <begin position="44"/>
        <end position="76"/>
    </location>
</feature>
<dbReference type="PRINTS" id="PR01415">
    <property type="entry name" value="ANKYRIN"/>
</dbReference>
<evidence type="ECO:0000256" key="1">
    <source>
        <dbReference type="ARBA" id="ARBA00022737"/>
    </source>
</evidence>
<dbReference type="Pfam" id="PF00023">
    <property type="entry name" value="Ank"/>
    <property type="match status" value="2"/>
</dbReference>
<dbReference type="OrthoDB" id="5657095at2"/>
<keyword evidence="2 3" id="KW-0040">ANK repeat</keyword>
<evidence type="ECO:0000313" key="4">
    <source>
        <dbReference type="EMBL" id="TLM95536.1"/>
    </source>
</evidence>
<dbReference type="InterPro" id="IPR036770">
    <property type="entry name" value="Ankyrin_rpt-contain_sf"/>
</dbReference>
<evidence type="ECO:0000313" key="5">
    <source>
        <dbReference type="Proteomes" id="UP000305517"/>
    </source>
</evidence>
<dbReference type="PROSITE" id="PS50088">
    <property type="entry name" value="ANK_REPEAT"/>
    <property type="match status" value="10"/>
</dbReference>
<dbReference type="Pfam" id="PF12796">
    <property type="entry name" value="Ank_2"/>
    <property type="match status" value="3"/>
</dbReference>
<dbReference type="Proteomes" id="UP000305517">
    <property type="component" value="Unassembled WGS sequence"/>
</dbReference>
<sequence>MIILLPMLGARLFVSLFVVLLGYPAEGTAAQEPGIPSGARSGLSNNDSLRLAAATGDLALARRLLTRGAQVNDRYPDSVATEPGMILVLPGPRTARPGEAPLHVALSYDQVAMTKFLLDQGAWATLPGPGGVLPLALVFDAVPPHERALTRLLLACDVGPDPAVGQTWTPYLSRLIYHNFRRERSPGSGFGPRAMRRPPPGELLPARTDSASVALLDLLLAAGADPAEEDVNGMRPLHHAVTCGEMGMARYLVTHGAAVDAPNGEGATALHLAVRRRDVPLVRLLLRQGASMTAANWAGYNALHLAAETGLPETIALLLRAGAAPDARTASETSLYTEPRGFYPKRTDWHSTPLHCAAREGRAEAAGLLLAAGADPNAQDEQGRTPLGWALALQREDHTAENDGEARRNRWPGVARNTTKLVAALLAKGADASLPDQTGSTPLHAALWWYADTVLVRQLLAHGASPNATDHAGNTPAAQALEPLTLPVLQLLLAHGARLQGCGASPMLNGRVDKEVARACLAAGVSLLDQDEAGRTPLHVLLEGSDSLRLEVLELYLTHGARLEVADSAGFTPLARAAGRGELAPVQRLLAHGAAPNGKPKQPPLVQAAATGSEGAVRALLQAGAQPGRCATGGMSPLLAAVSSAYPSFAIVRSLLDAGADPNQANREGYTPLHWLVQHQADFLRQLTRSDQAQAEANFLAVAHLLIARGGRLDLRNATGASAAEVLAASQLPAFKSLRAALGEPMREPVAPTDLPSRVFRHSVPSGW</sequence>
<dbReference type="AlphaFoldDB" id="A0A5R8WVU6"/>
<dbReference type="SMART" id="SM00248">
    <property type="entry name" value="ANK"/>
    <property type="match status" value="13"/>
</dbReference>
<comment type="caution">
    <text evidence="4">The sequence shown here is derived from an EMBL/GenBank/DDBJ whole genome shotgun (WGS) entry which is preliminary data.</text>
</comment>
<protein>
    <submittedName>
        <fullName evidence="4">Uncharacterized protein</fullName>
    </submittedName>
</protein>
<feature type="repeat" description="ANK" evidence="3">
    <location>
        <begin position="438"/>
        <end position="471"/>
    </location>
</feature>
<feature type="repeat" description="ANK" evidence="3">
    <location>
        <begin position="349"/>
        <end position="381"/>
    </location>
</feature>
<feature type="repeat" description="ANK" evidence="3">
    <location>
        <begin position="533"/>
        <end position="568"/>
    </location>
</feature>
<dbReference type="PANTHER" id="PTHR24178:SF9">
    <property type="entry name" value="ANK_REP_REGION DOMAIN-CONTAINING PROTEIN"/>
    <property type="match status" value="1"/>
</dbReference>